<dbReference type="EMBL" id="KB207112">
    <property type="protein sequence ID" value="ELP84550.1"/>
    <property type="molecule type" value="Genomic_DNA"/>
</dbReference>
<dbReference type="InterPro" id="IPR011989">
    <property type="entry name" value="ARM-like"/>
</dbReference>
<evidence type="ECO:0000313" key="5">
    <source>
        <dbReference type="EMBL" id="ELP84550.1"/>
    </source>
</evidence>
<dbReference type="RefSeq" id="XP_004183896.1">
    <property type="nucleotide sequence ID" value="XM_004183848.1"/>
</dbReference>
<accession>A0A0A1TYC7</accession>
<name>A0A0A1TYC7_ENTIV</name>
<dbReference type="Proteomes" id="UP000014680">
    <property type="component" value="Unassembled WGS sequence"/>
</dbReference>
<dbReference type="PANTHER" id="PTHR12363:SF33">
    <property type="entry name" value="IMPORTIN-13"/>
    <property type="match status" value="1"/>
</dbReference>
<dbReference type="InterPro" id="IPR051345">
    <property type="entry name" value="Importin_beta-like_NTR"/>
</dbReference>
<dbReference type="GO" id="GO:0005737">
    <property type="term" value="C:cytoplasm"/>
    <property type="evidence" value="ECO:0007669"/>
    <property type="project" value="TreeGrafter"/>
</dbReference>
<evidence type="ECO:0000313" key="6">
    <source>
        <dbReference type="Proteomes" id="UP000014680"/>
    </source>
</evidence>
<dbReference type="VEuPathDB" id="AmoebaDB:EIN_170850"/>
<comment type="similarity">
    <text evidence="2">Belongs to the importin beta family.</text>
</comment>
<dbReference type="GO" id="GO:0005634">
    <property type="term" value="C:nucleus"/>
    <property type="evidence" value="ECO:0007669"/>
    <property type="project" value="UniProtKB-SubCell"/>
</dbReference>
<dbReference type="GeneID" id="14883606"/>
<protein>
    <submittedName>
        <fullName evidence="5">Uncharacterized protein</fullName>
    </submittedName>
</protein>
<evidence type="ECO:0000256" key="1">
    <source>
        <dbReference type="ARBA" id="ARBA00004123"/>
    </source>
</evidence>
<dbReference type="PANTHER" id="PTHR12363">
    <property type="entry name" value="TRANSPORTIN 3 AND IMPORTIN 13"/>
    <property type="match status" value="1"/>
</dbReference>
<sequence>MENINDLIQKAFGNASVSPTVKNQSMAYLTEFLKKPEAFNYFQPLMTTPSTDPLQLIKVNYGSMILQKKLMYNFSQIQPQVLQQINEFVFQKIFEFQKSQLIVKQLSLAIVAFTLHDQSWGNFIDTIVNKIPNTSQNAELLTSVFLEIASAAEKMDLVDSSMRAKFIQIIAQATPSVLDFVVSMNSQNSISFRLASECLSSWVKNSGVEITYYRNSQVLPFLLRQLQTQNGEAASTVLDDFLFKMMQTNKECQGQKDAILNITVLILQEFVKYVDVIQKIPYSCFFTISQLISMDAYTYIKSQYSQTLSAYLNLLVVASNVVEENTIHDVSEAAISLLETPSSKRAQESKELYEFFMPFAKAMLEKVVTLHMDCKNLEGEDLEDFLHFRETSTFYLVRKCVDTIGSTSSVNMLVYLWENVTNKEVILASLEAAYEDLSIVSSQQLINLFSYSIQLVNQNTNVPKQFIKTLIVTIGDYARYFGENFPNVIESCVTFLMKYVGAPGFGEKAAKALRNLAEESGEKIGSYQSLQQMFQNVVDTILQGKLKGNEVQFEDIIIAFCMSLGGNQGAVEQLFIKVVNVLNETSNTLTDSTINALWILETIFIGLKKSKHHNEIGMMIVNFQIPQLLHNVIQNGVQRKANKVYEKGCATLGVMYEVTRRNSSQFFGQTTSLLTQGYVLTKNGFFIFSLSKIIDALFEFDEFKQPLKEQCLPLIMEAMKNCTIDANDVIIDITDCIFGIAKTNVPDNFVESAMNWLVSFLKVADRSAYRGICDQLVDFIMQNRVNKYIEQPTVILSIMESVVSLYSKDRVDNASFVLRLIYNKNPGVFCQNMQLIFSNKYQVPDGFKQSLLPTNQKYTKEQIKKILSDLFFILKETA</sequence>
<dbReference type="InterPro" id="IPR016024">
    <property type="entry name" value="ARM-type_fold"/>
</dbReference>
<keyword evidence="4" id="KW-0539">Nucleus</keyword>
<proteinExistence type="inferred from homology"/>
<dbReference type="AlphaFoldDB" id="A0A0A1TYC7"/>
<evidence type="ECO:0000256" key="2">
    <source>
        <dbReference type="ARBA" id="ARBA00007991"/>
    </source>
</evidence>
<dbReference type="Gene3D" id="1.25.10.10">
    <property type="entry name" value="Leucine-rich Repeat Variant"/>
    <property type="match status" value="1"/>
</dbReference>
<keyword evidence="3" id="KW-0813">Transport</keyword>
<dbReference type="SUPFAM" id="SSF48371">
    <property type="entry name" value="ARM repeat"/>
    <property type="match status" value="1"/>
</dbReference>
<organism evidence="5 6">
    <name type="scientific">Entamoeba invadens IP1</name>
    <dbReference type="NCBI Taxonomy" id="370355"/>
    <lineage>
        <taxon>Eukaryota</taxon>
        <taxon>Amoebozoa</taxon>
        <taxon>Evosea</taxon>
        <taxon>Archamoebae</taxon>
        <taxon>Mastigamoebida</taxon>
        <taxon>Entamoebidae</taxon>
        <taxon>Entamoeba</taxon>
    </lineage>
</organism>
<dbReference type="GO" id="GO:0006606">
    <property type="term" value="P:protein import into nucleus"/>
    <property type="evidence" value="ECO:0007669"/>
    <property type="project" value="TreeGrafter"/>
</dbReference>
<evidence type="ECO:0000256" key="4">
    <source>
        <dbReference type="ARBA" id="ARBA00023242"/>
    </source>
</evidence>
<dbReference type="KEGG" id="eiv:EIN_170850"/>
<keyword evidence="6" id="KW-1185">Reference proteome</keyword>
<gene>
    <name evidence="5" type="ORF">EIN_170850</name>
</gene>
<reference evidence="5 6" key="1">
    <citation type="submission" date="2012-10" db="EMBL/GenBank/DDBJ databases">
        <authorList>
            <person name="Zafar N."/>
            <person name="Inman J."/>
            <person name="Hall N."/>
            <person name="Lorenzi H."/>
            <person name="Caler E."/>
        </authorList>
    </citation>
    <scope>NUCLEOTIDE SEQUENCE [LARGE SCALE GENOMIC DNA]</scope>
    <source>
        <strain evidence="5 6">IP1</strain>
    </source>
</reference>
<evidence type="ECO:0000256" key="3">
    <source>
        <dbReference type="ARBA" id="ARBA00022448"/>
    </source>
</evidence>
<comment type="subcellular location">
    <subcellularLocation>
        <location evidence="1">Nucleus</location>
    </subcellularLocation>
</comment>